<organism evidence="3 4">
    <name type="scientific">Aquiflexum balticum DSM 16537</name>
    <dbReference type="NCBI Taxonomy" id="758820"/>
    <lineage>
        <taxon>Bacteria</taxon>
        <taxon>Pseudomonadati</taxon>
        <taxon>Bacteroidota</taxon>
        <taxon>Cytophagia</taxon>
        <taxon>Cytophagales</taxon>
        <taxon>Cyclobacteriaceae</taxon>
        <taxon>Aquiflexum</taxon>
    </lineage>
</organism>
<dbReference type="Gene3D" id="3.20.20.120">
    <property type="entry name" value="Enolase-like C-terminal domain"/>
    <property type="match status" value="1"/>
</dbReference>
<dbReference type="GO" id="GO:0016854">
    <property type="term" value="F:racemase and epimerase activity"/>
    <property type="evidence" value="ECO:0007669"/>
    <property type="project" value="UniProtKB-ARBA"/>
</dbReference>
<sequence>MTTDNKRRSFLQRSLMAGFASTLAIPSFGSGLIKAVENGPKYSNPSDLKITGISTAYMSGHGTHMFVKLTTNQGITGYGEAMDAVRGTYGVATGTVGWDNMTQFLIGQNPLEINKIVEQILRRGHFGGAQGGMYVAVLTGIEIALWDLAGKAMNQPVYRLMGGKFRDKIRLYCDSASSSESPEDMAAGAMDVKNAGFTAIKFDIDWAGDPSKQDEFNRTASNGEIDRMVKQITAVREAIGMNMDLCLDAHGRYDLPSGIQIAKEMEQFKLMFLEEPIPAENLDSLREITSQTTTPICTGENQYLAHDFRKILEKKAADIVMPDLHKCGGLGEGQRIANLANLYYVPVAPHMVASPFGAMAACHCCASISNFLCLEWHWFSKWKQWDELILEAPLIKDGYIHLTDKPGVGVTPNEDAIRKYAVKDAPFFQPN</sequence>
<dbReference type="InterPro" id="IPR036849">
    <property type="entry name" value="Enolase-like_C_sf"/>
</dbReference>
<dbReference type="InterPro" id="IPR029065">
    <property type="entry name" value="Enolase_C-like"/>
</dbReference>
<dbReference type="RefSeq" id="WP_084122519.1">
    <property type="nucleotide sequence ID" value="NZ_LT838813.1"/>
</dbReference>
<dbReference type="InterPro" id="IPR013342">
    <property type="entry name" value="Mandelate_racemase_C"/>
</dbReference>
<dbReference type="Pfam" id="PF13378">
    <property type="entry name" value="MR_MLE_C"/>
    <property type="match status" value="1"/>
</dbReference>
<evidence type="ECO:0000259" key="2">
    <source>
        <dbReference type="SMART" id="SM00922"/>
    </source>
</evidence>
<dbReference type="SMART" id="SM00922">
    <property type="entry name" value="MR_MLE"/>
    <property type="match status" value="1"/>
</dbReference>
<dbReference type="InterPro" id="IPR034593">
    <property type="entry name" value="DgoD-like"/>
</dbReference>
<dbReference type="Pfam" id="PF02746">
    <property type="entry name" value="MR_MLE_N"/>
    <property type="match status" value="1"/>
</dbReference>
<protein>
    <submittedName>
        <fullName evidence="3">Galactonate dehydratase</fullName>
    </submittedName>
</protein>
<dbReference type="SUPFAM" id="SSF51604">
    <property type="entry name" value="Enolase C-terminal domain-like"/>
    <property type="match status" value="1"/>
</dbReference>
<gene>
    <name evidence="3" type="ORF">SAMN00777080_4272</name>
</gene>
<dbReference type="InterPro" id="IPR029017">
    <property type="entry name" value="Enolase-like_N"/>
</dbReference>
<keyword evidence="1" id="KW-0456">Lyase</keyword>
<dbReference type="PANTHER" id="PTHR48080">
    <property type="entry name" value="D-GALACTONATE DEHYDRATASE-RELATED"/>
    <property type="match status" value="1"/>
</dbReference>
<proteinExistence type="predicted"/>
<dbReference type="EMBL" id="LT838813">
    <property type="protein sequence ID" value="SMD45614.1"/>
    <property type="molecule type" value="Genomic_DNA"/>
</dbReference>
<evidence type="ECO:0000313" key="4">
    <source>
        <dbReference type="Proteomes" id="UP000192333"/>
    </source>
</evidence>
<dbReference type="AlphaFoldDB" id="A0A1W2H9Z3"/>
<dbReference type="CDD" id="cd03316">
    <property type="entry name" value="MR_like"/>
    <property type="match status" value="1"/>
</dbReference>
<evidence type="ECO:0000256" key="1">
    <source>
        <dbReference type="ARBA" id="ARBA00023239"/>
    </source>
</evidence>
<dbReference type="PANTHER" id="PTHR48080:SF2">
    <property type="entry name" value="D-GALACTONATE DEHYDRATASE"/>
    <property type="match status" value="1"/>
</dbReference>
<dbReference type="STRING" id="758820.SAMN00777080_4272"/>
<evidence type="ECO:0000313" key="3">
    <source>
        <dbReference type="EMBL" id="SMD45614.1"/>
    </source>
</evidence>
<dbReference type="SFLD" id="SFLDG00179">
    <property type="entry name" value="mandelate_racemase"/>
    <property type="match status" value="1"/>
</dbReference>
<dbReference type="Gene3D" id="3.30.390.10">
    <property type="entry name" value="Enolase-like, N-terminal domain"/>
    <property type="match status" value="1"/>
</dbReference>
<dbReference type="SUPFAM" id="SSF54826">
    <property type="entry name" value="Enolase N-terminal domain-like"/>
    <property type="match status" value="1"/>
</dbReference>
<accession>A0A1W2H9Z3</accession>
<dbReference type="InterPro" id="IPR013341">
    <property type="entry name" value="Mandelate_racemase_N_dom"/>
</dbReference>
<name>A0A1W2H9Z3_9BACT</name>
<dbReference type="GO" id="GO:0016829">
    <property type="term" value="F:lyase activity"/>
    <property type="evidence" value="ECO:0007669"/>
    <property type="project" value="UniProtKB-KW"/>
</dbReference>
<dbReference type="SFLD" id="SFLDS00001">
    <property type="entry name" value="Enolase"/>
    <property type="match status" value="1"/>
</dbReference>
<keyword evidence="4" id="KW-1185">Reference proteome</keyword>
<reference evidence="4" key="1">
    <citation type="submission" date="2017-04" db="EMBL/GenBank/DDBJ databases">
        <authorList>
            <person name="Varghese N."/>
            <person name="Submissions S."/>
        </authorList>
    </citation>
    <scope>NUCLEOTIDE SEQUENCE [LARGE SCALE GENOMIC DNA]</scope>
    <source>
        <strain evidence="4">DSM 16537</strain>
    </source>
</reference>
<feature type="domain" description="Mandelate racemase/muconate lactonizing enzyme C-terminal" evidence="2">
    <location>
        <begin position="182"/>
        <end position="295"/>
    </location>
</feature>
<dbReference type="OrthoDB" id="9796450at2"/>
<dbReference type="Proteomes" id="UP000192333">
    <property type="component" value="Chromosome I"/>
</dbReference>